<evidence type="ECO:0000256" key="1">
    <source>
        <dbReference type="SAM" id="Coils"/>
    </source>
</evidence>
<reference evidence="2" key="1">
    <citation type="journal article" date="2021" name="Proc. Natl. Acad. Sci. U.S.A.">
        <title>A Catalog of Tens of Thousands of Viruses from Human Metagenomes Reveals Hidden Associations with Chronic Diseases.</title>
        <authorList>
            <person name="Tisza M.J."/>
            <person name="Buck C.B."/>
        </authorList>
    </citation>
    <scope>NUCLEOTIDE SEQUENCE</scope>
    <source>
        <strain evidence="2">CtTC45</strain>
    </source>
</reference>
<protein>
    <submittedName>
        <fullName evidence="2">DNA polymerase II small subunit</fullName>
    </submittedName>
</protein>
<name>A0A8S5LQE5_9CAUD</name>
<evidence type="ECO:0000313" key="2">
    <source>
        <dbReference type="EMBL" id="DAD72154.1"/>
    </source>
</evidence>
<organism evidence="2">
    <name type="scientific">Siphoviridae sp. ctTC45</name>
    <dbReference type="NCBI Taxonomy" id="2827573"/>
    <lineage>
        <taxon>Viruses</taxon>
        <taxon>Duplodnaviria</taxon>
        <taxon>Heunggongvirae</taxon>
        <taxon>Uroviricota</taxon>
        <taxon>Caudoviricetes</taxon>
    </lineage>
</organism>
<accession>A0A8S5LQE5</accession>
<keyword evidence="1" id="KW-0175">Coiled coil</keyword>
<dbReference type="InterPro" id="IPR029052">
    <property type="entry name" value="Metallo-depent_PP-like"/>
</dbReference>
<dbReference type="EMBL" id="BK015895">
    <property type="protein sequence ID" value="DAD72154.1"/>
    <property type="molecule type" value="Genomic_DNA"/>
</dbReference>
<feature type="coiled-coil region" evidence="1">
    <location>
        <begin position="69"/>
        <end position="103"/>
    </location>
</feature>
<proteinExistence type="predicted"/>
<dbReference type="SUPFAM" id="SSF56300">
    <property type="entry name" value="Metallo-dependent phosphatases"/>
    <property type="match status" value="1"/>
</dbReference>
<sequence length="395" mass="45190">MDVIKFERLQDETDEELIYRICSQKDIIGTWSDVASIINRLTGNDFGESTYRKKFQSFQKMLNANQSKFSESSEQLKEIELQKRELEREKIKFRDERNAWQKQNYIDARVEQKLDLLEEQLLSQGKVNFKKHGDVNISSNNDILVILSDFHIGQTFSSPWGNYNSDIAKGRLSQLLSEIIAIRQLYNSENCFISLQGDMLSGNIHKTIQVTNRENVIQQIKIASELISSFCYELSKHFAEVYMSSVVGNHSRIDKKEEALHDERLDDLITWGVNLSLKHIVNFHILNNNFDNGISLMEIRGKDYINVHGDMDAYSKNGVSNLCMYLGYIPYAITYGHLHTCAVDETNGIKMIRGGSLAGSGDSYTIEKRLSGKASQMVCVCNKNGVVCYYPIELN</sequence>